<dbReference type="Proteomes" id="UP001597010">
    <property type="component" value="Unassembled WGS sequence"/>
</dbReference>
<name>A0ABW3AUX3_9SPHI</name>
<reference evidence="2" key="1">
    <citation type="journal article" date="2019" name="Int. J. Syst. Evol. Microbiol.">
        <title>The Global Catalogue of Microorganisms (GCM) 10K type strain sequencing project: providing services to taxonomists for standard genome sequencing and annotation.</title>
        <authorList>
            <consortium name="The Broad Institute Genomics Platform"/>
            <consortium name="The Broad Institute Genome Sequencing Center for Infectious Disease"/>
            <person name="Wu L."/>
            <person name="Ma J."/>
        </authorList>
    </citation>
    <scope>NUCLEOTIDE SEQUENCE [LARGE SCALE GENOMIC DNA]</scope>
    <source>
        <strain evidence="2">CCUG 61484</strain>
    </source>
</reference>
<protein>
    <recommendedName>
        <fullName evidence="3">Bacteriocin-type signal sequence-containing protein</fullName>
    </recommendedName>
</protein>
<comment type="caution">
    <text evidence="1">The sequence shown here is derived from an EMBL/GenBank/DDBJ whole genome shotgun (WGS) entry which is preliminary data.</text>
</comment>
<dbReference type="RefSeq" id="WP_377115537.1">
    <property type="nucleotide sequence ID" value="NZ_JBHTHZ010000010.1"/>
</dbReference>
<accession>A0ABW3AUX3</accession>
<dbReference type="EMBL" id="JBHTHZ010000010">
    <property type="protein sequence ID" value="MFD0794341.1"/>
    <property type="molecule type" value="Genomic_DNA"/>
</dbReference>
<evidence type="ECO:0000313" key="1">
    <source>
        <dbReference type="EMBL" id="MFD0794341.1"/>
    </source>
</evidence>
<organism evidence="1 2">
    <name type="scientific">Mucilaginibacter litoreus</name>
    <dbReference type="NCBI Taxonomy" id="1048221"/>
    <lineage>
        <taxon>Bacteria</taxon>
        <taxon>Pseudomonadati</taxon>
        <taxon>Bacteroidota</taxon>
        <taxon>Sphingobacteriia</taxon>
        <taxon>Sphingobacteriales</taxon>
        <taxon>Sphingobacteriaceae</taxon>
        <taxon>Mucilaginibacter</taxon>
    </lineage>
</organism>
<keyword evidence="2" id="KW-1185">Reference proteome</keyword>
<sequence>MKEFRNKFKQLSREEAKAVLGGVRDPNSPPEQCPSGTHKFTCLYGTDRIEYCVDDNVGNPDCGSGYPGWPIQDPVGV</sequence>
<proteinExistence type="predicted"/>
<evidence type="ECO:0000313" key="2">
    <source>
        <dbReference type="Proteomes" id="UP001597010"/>
    </source>
</evidence>
<gene>
    <name evidence="1" type="ORF">ACFQZX_11995</name>
</gene>
<evidence type="ECO:0008006" key="3">
    <source>
        <dbReference type="Google" id="ProtNLM"/>
    </source>
</evidence>